<accession>A0A9N9NPV0</accession>
<proteinExistence type="predicted"/>
<comment type="caution">
    <text evidence="1">The sequence shown here is derived from an EMBL/GenBank/DDBJ whole genome shotgun (WGS) entry which is preliminary data.</text>
</comment>
<evidence type="ECO:0000313" key="1">
    <source>
        <dbReference type="EMBL" id="CAG8749749.1"/>
    </source>
</evidence>
<evidence type="ECO:0000313" key="2">
    <source>
        <dbReference type="Proteomes" id="UP000789570"/>
    </source>
</evidence>
<protein>
    <submittedName>
        <fullName evidence="1">13980_t:CDS:1</fullName>
    </submittedName>
</protein>
<gene>
    <name evidence="1" type="ORF">FCALED_LOCUS16225</name>
</gene>
<feature type="non-terminal residue" evidence="1">
    <location>
        <position position="46"/>
    </location>
</feature>
<dbReference type="AlphaFoldDB" id="A0A9N9NPV0"/>
<organism evidence="1 2">
    <name type="scientific">Funneliformis caledonium</name>
    <dbReference type="NCBI Taxonomy" id="1117310"/>
    <lineage>
        <taxon>Eukaryota</taxon>
        <taxon>Fungi</taxon>
        <taxon>Fungi incertae sedis</taxon>
        <taxon>Mucoromycota</taxon>
        <taxon>Glomeromycotina</taxon>
        <taxon>Glomeromycetes</taxon>
        <taxon>Glomerales</taxon>
        <taxon>Glomeraceae</taxon>
        <taxon>Funneliformis</taxon>
    </lineage>
</organism>
<reference evidence="1" key="1">
    <citation type="submission" date="2021-06" db="EMBL/GenBank/DDBJ databases">
        <authorList>
            <person name="Kallberg Y."/>
            <person name="Tangrot J."/>
            <person name="Rosling A."/>
        </authorList>
    </citation>
    <scope>NUCLEOTIDE SEQUENCE</scope>
    <source>
        <strain evidence="1">UK204</strain>
    </source>
</reference>
<sequence>PAVVIEVQVERAHVWQQPMTALSCKSDHYDCAWQQPARNISKQHPE</sequence>
<dbReference type="EMBL" id="CAJVPQ010017931">
    <property type="protein sequence ID" value="CAG8749749.1"/>
    <property type="molecule type" value="Genomic_DNA"/>
</dbReference>
<name>A0A9N9NPV0_9GLOM</name>
<dbReference type="Proteomes" id="UP000789570">
    <property type="component" value="Unassembled WGS sequence"/>
</dbReference>
<keyword evidence="2" id="KW-1185">Reference proteome</keyword>